<dbReference type="SUPFAM" id="SSF51197">
    <property type="entry name" value="Clavaminate synthase-like"/>
    <property type="match status" value="1"/>
</dbReference>
<dbReference type="SMART" id="SM00558">
    <property type="entry name" value="JmjC"/>
    <property type="match status" value="1"/>
</dbReference>
<feature type="region of interest" description="Disordered" evidence="5">
    <location>
        <begin position="172"/>
        <end position="206"/>
    </location>
</feature>
<dbReference type="InterPro" id="IPR018866">
    <property type="entry name" value="Znf-4CXXC_R1"/>
</dbReference>
<feature type="region of interest" description="Disordered" evidence="5">
    <location>
        <begin position="862"/>
        <end position="961"/>
    </location>
</feature>
<evidence type="ECO:0000256" key="1">
    <source>
        <dbReference type="ARBA" id="ARBA00004123"/>
    </source>
</evidence>
<sequence>MGDQIETEPAAATGTVLDSVVTTGPQIPIPERPVIFAAQTIPAEQEHSAMEVEQQATALVEDAALLRFRTTSGVIAGGESQPTGALLTEAQSAKAVLDDTNAPPAKDVVMAEAVAVTQSPSMTATPAHGQTTDLPPPSAETATPLLPEAPITLPIPSRPQTLATSGLAPTPLILQTPIPLPEDSSPAPSQPSATAPPSEAAPFRLPGLEDSDLSIPHLLSRPNSSFRPTPTIDVREGWDKVIAMVEDVVGLQGIPLVIQNVTQEDKWDAELFSAKWLRNIWGDNEIVTRNNDTNADVTKTMRDYIDYVCSEPELRNPPRLYGKDVVCPTEWEEASAKLLPEYFVSKGPNDLLGKLGAETPENLMIYVGFHATWTPAHKDMCGCWGHNIMVDAEDENASSIWFVAPSGAKAKVSEFWRDNKHSIDVDDYFMPVDQLQVAPFPVYVIEQKLGDFVIVPSESAHQVINKGGYTIKLSWNRHTACTLRTVYHDVLPILRTHLKSEIYRNKAVIWKTLKAWNIEYPTALTTKQITPRQLDDLGTILDLAEHIIREDWIEVHPSQPDSVLPPINRLEGDERSNCDFCKADIFNRCMSCAKCEDVDANAAPYDMCLHCYAQGRGCLHREDEDGMKFVERYSMGYMVEEVRNGSILFNRITDEMEFGDREKRKVDFGVHFEGCGCVEGVKICGVRLADAQLWSPATVSWRHMLARRVTVYSHETDGIRNRVITATKAPEEIHCHQCRVTKPTSWCVRCTTCNNNLCQACGVNRYGITSWLEWALQRNWRCHKCKGTCNCGACQRLFGTTYDNAEIVAKITRNAWWVTVWWDDPRSLGNRLDERIKLIKKDMVSGMGGGTIMVPKALVVSPSAKKKSHKKGPHLGKKSTRVKIEGEEHGGTPNSLKRRSTDHGNENRQSKRRRSIDEAAANEGRPFVENAQTSQPSRRARATRRSIDYREPGDNEGLQAAECPQPSLVVFSTPSAIPPRSVYPPHFRVPSIPQHRAQPNGISHPPSPFRNGTQTPNSGRQAPIPARPPSILSTIATLNGLGLHRVAEVARREMVERFGDESGEMAMIEEIWKCENELRGRGLFNALKVLEEEMRNSEWGVGRGTG</sequence>
<feature type="region of interest" description="Disordered" evidence="5">
    <location>
        <begin position="120"/>
        <end position="144"/>
    </location>
</feature>
<comment type="caution">
    <text evidence="7">The sequence shown here is derived from an EMBL/GenBank/DDBJ whole genome shotgun (WGS) entry which is preliminary data.</text>
</comment>
<evidence type="ECO:0000259" key="6">
    <source>
        <dbReference type="PROSITE" id="PS51184"/>
    </source>
</evidence>
<keyword evidence="8" id="KW-1185">Reference proteome</keyword>
<feature type="compositionally biased region" description="Low complexity" evidence="5">
    <location>
        <begin position="184"/>
        <end position="202"/>
    </location>
</feature>
<evidence type="ECO:0000256" key="5">
    <source>
        <dbReference type="SAM" id="MobiDB-lite"/>
    </source>
</evidence>
<feature type="region of interest" description="Disordered" evidence="5">
    <location>
        <begin position="982"/>
        <end position="1028"/>
    </location>
</feature>
<keyword evidence="2" id="KW-0805">Transcription regulation</keyword>
<organism evidence="7 8">
    <name type="scientific">Rhizophlyctis rosea</name>
    <dbReference type="NCBI Taxonomy" id="64517"/>
    <lineage>
        <taxon>Eukaryota</taxon>
        <taxon>Fungi</taxon>
        <taxon>Fungi incertae sedis</taxon>
        <taxon>Chytridiomycota</taxon>
        <taxon>Chytridiomycota incertae sedis</taxon>
        <taxon>Chytridiomycetes</taxon>
        <taxon>Rhizophlyctidales</taxon>
        <taxon>Rhizophlyctidaceae</taxon>
        <taxon>Rhizophlyctis</taxon>
    </lineage>
</organism>
<dbReference type="Proteomes" id="UP001212841">
    <property type="component" value="Unassembled WGS sequence"/>
</dbReference>
<accession>A0AAD5S703</accession>
<name>A0AAD5S703_9FUNG</name>
<reference evidence="7" key="1">
    <citation type="submission" date="2020-05" db="EMBL/GenBank/DDBJ databases">
        <title>Phylogenomic resolution of chytrid fungi.</title>
        <authorList>
            <person name="Stajich J.E."/>
            <person name="Amses K."/>
            <person name="Simmons R."/>
            <person name="Seto K."/>
            <person name="Myers J."/>
            <person name="Bonds A."/>
            <person name="Quandt C.A."/>
            <person name="Barry K."/>
            <person name="Liu P."/>
            <person name="Grigoriev I."/>
            <person name="Longcore J.E."/>
            <person name="James T.Y."/>
        </authorList>
    </citation>
    <scope>NUCLEOTIDE SEQUENCE</scope>
    <source>
        <strain evidence="7">JEL0318</strain>
    </source>
</reference>
<dbReference type="Gene3D" id="2.60.120.650">
    <property type="entry name" value="Cupin"/>
    <property type="match status" value="1"/>
</dbReference>
<protein>
    <recommendedName>
        <fullName evidence="6">JmjC domain-containing protein</fullName>
    </recommendedName>
</protein>
<dbReference type="InterPro" id="IPR003347">
    <property type="entry name" value="JmjC_dom"/>
</dbReference>
<feature type="compositionally biased region" description="Polar residues" evidence="5">
    <location>
        <begin position="1010"/>
        <end position="1020"/>
    </location>
</feature>
<dbReference type="Pfam" id="PF02373">
    <property type="entry name" value="JmjC"/>
    <property type="match status" value="1"/>
</dbReference>
<evidence type="ECO:0000256" key="3">
    <source>
        <dbReference type="ARBA" id="ARBA00023163"/>
    </source>
</evidence>
<feature type="domain" description="JmjC" evidence="6">
    <location>
        <begin position="328"/>
        <end position="494"/>
    </location>
</feature>
<dbReference type="PROSITE" id="PS51184">
    <property type="entry name" value="JMJC"/>
    <property type="match status" value="1"/>
</dbReference>
<comment type="subcellular location">
    <subcellularLocation>
        <location evidence="1">Nucleus</location>
    </subcellularLocation>
</comment>
<dbReference type="Pfam" id="PF10497">
    <property type="entry name" value="zf-4CXXC_R1"/>
    <property type="match status" value="1"/>
</dbReference>
<feature type="compositionally biased region" description="Basic residues" evidence="5">
    <location>
        <begin position="864"/>
        <end position="881"/>
    </location>
</feature>
<feature type="compositionally biased region" description="Basic and acidic residues" evidence="5">
    <location>
        <begin position="899"/>
        <end position="909"/>
    </location>
</feature>
<dbReference type="AlphaFoldDB" id="A0AAD5S703"/>
<evidence type="ECO:0000256" key="2">
    <source>
        <dbReference type="ARBA" id="ARBA00023015"/>
    </source>
</evidence>
<proteinExistence type="predicted"/>
<evidence type="ECO:0000313" key="7">
    <source>
        <dbReference type="EMBL" id="KAJ3046586.1"/>
    </source>
</evidence>
<keyword evidence="3" id="KW-0804">Transcription</keyword>
<keyword evidence="4" id="KW-0539">Nucleus</keyword>
<feature type="compositionally biased region" description="Polar residues" evidence="5">
    <location>
        <begin position="120"/>
        <end position="133"/>
    </location>
</feature>
<evidence type="ECO:0000313" key="8">
    <source>
        <dbReference type="Proteomes" id="UP001212841"/>
    </source>
</evidence>
<gene>
    <name evidence="7" type="ORF">HK097_000720</name>
</gene>
<dbReference type="GO" id="GO:0005634">
    <property type="term" value="C:nucleus"/>
    <property type="evidence" value="ECO:0007669"/>
    <property type="project" value="UniProtKB-SubCell"/>
</dbReference>
<dbReference type="EMBL" id="JADGJD010001136">
    <property type="protein sequence ID" value="KAJ3046586.1"/>
    <property type="molecule type" value="Genomic_DNA"/>
</dbReference>
<evidence type="ECO:0000256" key="4">
    <source>
        <dbReference type="ARBA" id="ARBA00023242"/>
    </source>
</evidence>